<feature type="domain" description="Methyltransferase type 11" evidence="1">
    <location>
        <begin position="69"/>
        <end position="165"/>
    </location>
</feature>
<dbReference type="PANTHER" id="PTHR43591:SF24">
    <property type="entry name" value="2-METHOXY-6-POLYPRENYL-1,4-BENZOQUINOL METHYLASE, MITOCHONDRIAL"/>
    <property type="match status" value="1"/>
</dbReference>
<reference evidence="2" key="1">
    <citation type="submission" date="2020-07" db="EMBL/GenBank/DDBJ databases">
        <title>Huge and variable diversity of episymbiotic CPR bacteria and DPANN archaea in groundwater ecosystems.</title>
        <authorList>
            <person name="He C.Y."/>
            <person name="Keren R."/>
            <person name="Whittaker M."/>
            <person name="Farag I.F."/>
            <person name="Doudna J."/>
            <person name="Cate J.H.D."/>
            <person name="Banfield J.F."/>
        </authorList>
    </citation>
    <scope>NUCLEOTIDE SEQUENCE</scope>
    <source>
        <strain evidence="2">NC_groundwater_1520_Pr4_B-0.1um_53_5</strain>
    </source>
</reference>
<dbReference type="GO" id="GO:0032259">
    <property type="term" value="P:methylation"/>
    <property type="evidence" value="ECO:0007669"/>
    <property type="project" value="UniProtKB-KW"/>
</dbReference>
<proteinExistence type="predicted"/>
<organism evidence="2 3">
    <name type="scientific">candidate division TA06 bacterium</name>
    <dbReference type="NCBI Taxonomy" id="2250710"/>
    <lineage>
        <taxon>Bacteria</taxon>
        <taxon>Bacteria division TA06</taxon>
    </lineage>
</organism>
<dbReference type="AlphaFoldDB" id="A0A933IET3"/>
<sequence length="333" mass="36930">MLFEWIARELDPRPCSSAELLYDGMESQSGYCLPIIYRPFDCGKRSHWLDRGWILDYAESLHCGSKRILDFGPGDGWPSLPLSAFAASVTGVDSSLKRVQVCTENGKRMSAINAEFIHVPSGQPLPFKDNSYDGIAAASSIEQTPDPQATIAEFCRVLKPGGILRIQYEALGQYRGKSERELWLDKTGDNTCRLIFYDRIVSEERAVMYGLYLDIPSKAVIQALKPGSDALAFDDVSIDGLKALKKRVVDAKLCSLQHPSGKTYLTWLRQAGFSDVKGTCNGGAFAKQLFDQIPVIGRPASLEELDIMLRPLVKREIMREADISTDPAITTVK</sequence>
<dbReference type="EMBL" id="JACQXR010000101">
    <property type="protein sequence ID" value="MBI4727103.1"/>
    <property type="molecule type" value="Genomic_DNA"/>
</dbReference>
<protein>
    <submittedName>
        <fullName evidence="2">Class I SAM-dependent methyltransferase</fullName>
    </submittedName>
</protein>
<dbReference type="PANTHER" id="PTHR43591">
    <property type="entry name" value="METHYLTRANSFERASE"/>
    <property type="match status" value="1"/>
</dbReference>
<keyword evidence="2" id="KW-0808">Transferase</keyword>
<comment type="caution">
    <text evidence="2">The sequence shown here is derived from an EMBL/GenBank/DDBJ whole genome shotgun (WGS) entry which is preliminary data.</text>
</comment>
<name>A0A933IET3_UNCT6</name>
<evidence type="ECO:0000313" key="3">
    <source>
        <dbReference type="Proteomes" id="UP000736328"/>
    </source>
</evidence>
<dbReference type="CDD" id="cd02440">
    <property type="entry name" value="AdoMet_MTases"/>
    <property type="match status" value="1"/>
</dbReference>
<dbReference type="Gene3D" id="3.40.50.150">
    <property type="entry name" value="Vaccinia Virus protein VP39"/>
    <property type="match status" value="1"/>
</dbReference>
<gene>
    <name evidence="2" type="ORF">HY768_07760</name>
</gene>
<evidence type="ECO:0000313" key="2">
    <source>
        <dbReference type="EMBL" id="MBI4727103.1"/>
    </source>
</evidence>
<dbReference type="SUPFAM" id="SSF53335">
    <property type="entry name" value="S-adenosyl-L-methionine-dependent methyltransferases"/>
    <property type="match status" value="1"/>
</dbReference>
<evidence type="ECO:0000259" key="1">
    <source>
        <dbReference type="Pfam" id="PF08241"/>
    </source>
</evidence>
<dbReference type="Pfam" id="PF08241">
    <property type="entry name" value="Methyltransf_11"/>
    <property type="match status" value="1"/>
</dbReference>
<dbReference type="GO" id="GO:0008757">
    <property type="term" value="F:S-adenosylmethionine-dependent methyltransferase activity"/>
    <property type="evidence" value="ECO:0007669"/>
    <property type="project" value="InterPro"/>
</dbReference>
<dbReference type="InterPro" id="IPR013216">
    <property type="entry name" value="Methyltransf_11"/>
</dbReference>
<accession>A0A933IET3</accession>
<keyword evidence="2" id="KW-0489">Methyltransferase</keyword>
<dbReference type="InterPro" id="IPR029063">
    <property type="entry name" value="SAM-dependent_MTases_sf"/>
</dbReference>
<dbReference type="Proteomes" id="UP000736328">
    <property type="component" value="Unassembled WGS sequence"/>
</dbReference>